<dbReference type="GO" id="GO:0016787">
    <property type="term" value="F:hydrolase activity"/>
    <property type="evidence" value="ECO:0007669"/>
    <property type="project" value="UniProtKB-KW"/>
</dbReference>
<dbReference type="EMBL" id="CP133461">
    <property type="protein sequence ID" value="WMV77680.1"/>
    <property type="molecule type" value="Genomic_DNA"/>
</dbReference>
<dbReference type="RefSeq" id="WP_060475812.1">
    <property type="nucleotide sequence ID" value="NZ_CP017690.1"/>
</dbReference>
<keyword evidence="1" id="KW-0378">Hydrolase</keyword>
<dbReference type="EC" id="3.1.3.-" evidence="1"/>
<dbReference type="Proteomes" id="UP001297580">
    <property type="component" value="Chromosome"/>
</dbReference>
<sequence length="278" mass="31585">MNGANIKAVVFDLDGTLYEETGHFDYYAEQVAKRLGETDRAHFWNDYRAVLAGRHPLRIGSVYDTKEDLILWMERGTIQEVCSWSGERLETRDAEALYQGAVTIDLDRFFSIGDLWWVPSSIGRHYGLTNEDTYAAFLETREWMMSPEFEMNRTPELVETLAKLREKMTLILMTNSPEPDSEAILRKLGLADVFDYKIFQAAKPLKTAVHLEAIHMRFDVDYRQMLCVGDNIGNDIAPARELGCRTMLIDAHGLAKPDDADVIVASTSACVPVLRQLL</sequence>
<dbReference type="Pfam" id="PF00702">
    <property type="entry name" value="Hydrolase"/>
    <property type="match status" value="1"/>
</dbReference>
<dbReference type="SFLD" id="SFLDS00003">
    <property type="entry name" value="Haloacid_Dehalogenase"/>
    <property type="match status" value="1"/>
</dbReference>
<dbReference type="Gene3D" id="3.40.50.1000">
    <property type="entry name" value="HAD superfamily/HAD-like"/>
    <property type="match status" value="1"/>
</dbReference>
<evidence type="ECO:0000313" key="1">
    <source>
        <dbReference type="EMBL" id="WMV77680.1"/>
    </source>
</evidence>
<reference evidence="1 2" key="1">
    <citation type="submission" date="2023-08" db="EMBL/GenBank/DDBJ databases">
        <title>Complete genome sequence of Geobacillus thermodenitrificans K1041, a genetically tractable strain representative of the genus Geobacillus.</title>
        <authorList>
            <person name="Kani S."/>
            <person name="Suzuki H."/>
        </authorList>
    </citation>
    <scope>NUCLEOTIDE SEQUENCE [LARGE SCALE GENOMIC DNA]</scope>
    <source>
        <strain evidence="1 2">K1041</strain>
    </source>
</reference>
<keyword evidence="2" id="KW-1185">Reference proteome</keyword>
<dbReference type="SUPFAM" id="SSF56784">
    <property type="entry name" value="HAD-like"/>
    <property type="match status" value="1"/>
</dbReference>
<name>A0ABY9QFI7_GEOTD</name>
<dbReference type="PANTHER" id="PTHR43434:SF1">
    <property type="entry name" value="PHOSPHOGLYCOLATE PHOSPHATASE"/>
    <property type="match status" value="1"/>
</dbReference>
<gene>
    <name evidence="1" type="ORF">HSX42_08050</name>
</gene>
<organism evidence="1 2">
    <name type="scientific">Geobacillus thermodenitrificans</name>
    <dbReference type="NCBI Taxonomy" id="33940"/>
    <lineage>
        <taxon>Bacteria</taxon>
        <taxon>Bacillati</taxon>
        <taxon>Bacillota</taxon>
        <taxon>Bacilli</taxon>
        <taxon>Bacillales</taxon>
        <taxon>Anoxybacillaceae</taxon>
        <taxon>Geobacillus</taxon>
    </lineage>
</organism>
<dbReference type="PANTHER" id="PTHR43434">
    <property type="entry name" value="PHOSPHOGLYCOLATE PHOSPHATASE"/>
    <property type="match status" value="1"/>
</dbReference>
<evidence type="ECO:0000313" key="2">
    <source>
        <dbReference type="Proteomes" id="UP001297580"/>
    </source>
</evidence>
<dbReference type="InterPro" id="IPR050155">
    <property type="entry name" value="HAD-like_hydrolase_sf"/>
</dbReference>
<proteinExistence type="predicted"/>
<accession>A0ABY9QFI7</accession>
<protein>
    <submittedName>
        <fullName evidence="1">HAD family hydrolase</fullName>
        <ecNumber evidence="1">3.1.3.-</ecNumber>
    </submittedName>
</protein>
<dbReference type="CDD" id="cd01427">
    <property type="entry name" value="HAD_like"/>
    <property type="match status" value="1"/>
</dbReference>
<dbReference type="SFLD" id="SFLDG01129">
    <property type="entry name" value="C1.5:_HAD__Beta-PGM__Phosphata"/>
    <property type="match status" value="1"/>
</dbReference>
<dbReference type="InterPro" id="IPR023214">
    <property type="entry name" value="HAD_sf"/>
</dbReference>
<dbReference type="InterPro" id="IPR036412">
    <property type="entry name" value="HAD-like_sf"/>
</dbReference>